<feature type="non-terminal residue" evidence="2">
    <location>
        <position position="298"/>
    </location>
</feature>
<dbReference type="PANTHER" id="PTHR10857">
    <property type="entry name" value="COPINE"/>
    <property type="match status" value="1"/>
</dbReference>
<dbReference type="EMBL" id="UYRX01001996">
    <property type="protein sequence ID" value="VDM92542.1"/>
    <property type="molecule type" value="Genomic_DNA"/>
</dbReference>
<evidence type="ECO:0000259" key="1">
    <source>
        <dbReference type="Pfam" id="PF00168"/>
    </source>
</evidence>
<dbReference type="InterPro" id="IPR000008">
    <property type="entry name" value="C2_dom"/>
</dbReference>
<reference evidence="2 3" key="1">
    <citation type="submission" date="2018-08" db="EMBL/GenBank/DDBJ databases">
        <authorList>
            <person name="Laetsch R D."/>
            <person name="Stevens L."/>
            <person name="Kumar S."/>
            <person name="Blaxter L. M."/>
        </authorList>
    </citation>
    <scope>NUCLEOTIDE SEQUENCE [LARGE SCALE GENOMIC DNA]</scope>
</reference>
<dbReference type="Proteomes" id="UP000277928">
    <property type="component" value="Unassembled WGS sequence"/>
</dbReference>
<evidence type="ECO:0000313" key="3">
    <source>
        <dbReference type="Proteomes" id="UP000277928"/>
    </source>
</evidence>
<dbReference type="OrthoDB" id="5855668at2759"/>
<name>A0A3P7K4Z4_LITSI</name>
<organism evidence="2 3">
    <name type="scientific">Litomosoides sigmodontis</name>
    <name type="common">Filarial nematode worm</name>
    <dbReference type="NCBI Taxonomy" id="42156"/>
    <lineage>
        <taxon>Eukaryota</taxon>
        <taxon>Metazoa</taxon>
        <taxon>Ecdysozoa</taxon>
        <taxon>Nematoda</taxon>
        <taxon>Chromadorea</taxon>
        <taxon>Rhabditida</taxon>
        <taxon>Spirurina</taxon>
        <taxon>Spiruromorpha</taxon>
        <taxon>Filarioidea</taxon>
        <taxon>Onchocercidae</taxon>
        <taxon>Litomosoides</taxon>
    </lineage>
</organism>
<dbReference type="GO" id="GO:0005886">
    <property type="term" value="C:plasma membrane"/>
    <property type="evidence" value="ECO:0007669"/>
    <property type="project" value="TreeGrafter"/>
</dbReference>
<evidence type="ECO:0000313" key="2">
    <source>
        <dbReference type="EMBL" id="VDM92542.1"/>
    </source>
</evidence>
<dbReference type="GO" id="GO:0071277">
    <property type="term" value="P:cellular response to calcium ion"/>
    <property type="evidence" value="ECO:0007669"/>
    <property type="project" value="TreeGrafter"/>
</dbReference>
<protein>
    <recommendedName>
        <fullName evidence="1">C2 domain-containing protein</fullName>
    </recommendedName>
</protein>
<dbReference type="PANTHER" id="PTHR10857:SF101">
    <property type="entry name" value="COPINE FAMILY PROTEIN 5"/>
    <property type="match status" value="1"/>
</dbReference>
<dbReference type="AlphaFoldDB" id="A0A3P7K4Z4"/>
<proteinExistence type="predicted"/>
<keyword evidence="3" id="KW-1185">Reference proteome</keyword>
<sequence>MNLAHASSRYLALRRRSTKTGFISALKSRRNRSASDSVVHGKLLSNNEEKIEIIVELRNLADTLTSTSNNYVFSVLYENDYDDERIWLLHSTSEPKLRSSNHISFNMSFTVDYFFERVQLLKIEIRDFSIGAAFKNAVGNVIGSCVFELDELIGAFGTQIKLPLSTKTSVINRSSGRAQVIPQGSHCGWIHVSGRLPEKAAPVILQFSGKNLEKKDKFFDETSVFFTIHKIENDETKTELYRSEALREHSHPIWRPFNLHLKKIADNRNRLLEITVMYRDEMNKIGVIGSFLTTYAKM</sequence>
<accession>A0A3P7K4Z4</accession>
<feature type="domain" description="C2" evidence="1">
    <location>
        <begin position="207"/>
        <end position="291"/>
    </location>
</feature>
<dbReference type="GO" id="GO:0005544">
    <property type="term" value="F:calcium-dependent phospholipid binding"/>
    <property type="evidence" value="ECO:0007669"/>
    <property type="project" value="InterPro"/>
</dbReference>
<dbReference type="InterPro" id="IPR045052">
    <property type="entry name" value="Copine"/>
</dbReference>
<gene>
    <name evidence="2" type="ORF">NLS_LOCUS9828</name>
</gene>
<dbReference type="STRING" id="42156.A0A3P7K4Z4"/>
<dbReference type="Pfam" id="PF00168">
    <property type="entry name" value="C2"/>
    <property type="match status" value="1"/>
</dbReference>